<feature type="transmembrane region" description="Helical" evidence="1">
    <location>
        <begin position="47"/>
        <end position="66"/>
    </location>
</feature>
<feature type="transmembrane region" description="Helical" evidence="1">
    <location>
        <begin position="147"/>
        <end position="170"/>
    </location>
</feature>
<feature type="transmembrane region" description="Helical" evidence="1">
    <location>
        <begin position="269"/>
        <end position="290"/>
    </location>
</feature>
<keyword evidence="1" id="KW-0812">Transmembrane</keyword>
<evidence type="ECO:0000313" key="4">
    <source>
        <dbReference type="EMBL" id="KAE9332279.1"/>
    </source>
</evidence>
<evidence type="ECO:0000256" key="1">
    <source>
        <dbReference type="SAM" id="Phobius"/>
    </source>
</evidence>
<evidence type="ECO:0000313" key="5">
    <source>
        <dbReference type="Proteomes" id="UP000429607"/>
    </source>
</evidence>
<evidence type="ECO:0000313" key="3">
    <source>
        <dbReference type="EMBL" id="KAE9018064.1"/>
    </source>
</evidence>
<dbReference type="Proteomes" id="UP000435112">
    <property type="component" value="Unassembled WGS sequence"/>
</dbReference>
<dbReference type="EMBL" id="QXFT01000973">
    <property type="protein sequence ID" value="KAE9332279.1"/>
    <property type="molecule type" value="Genomic_DNA"/>
</dbReference>
<proteinExistence type="predicted"/>
<evidence type="ECO:0000313" key="6">
    <source>
        <dbReference type="Proteomes" id="UP000434957"/>
    </source>
</evidence>
<organism evidence="3 5">
    <name type="scientific">Phytophthora rubi</name>
    <dbReference type="NCBI Taxonomy" id="129364"/>
    <lineage>
        <taxon>Eukaryota</taxon>
        <taxon>Sar</taxon>
        <taxon>Stramenopiles</taxon>
        <taxon>Oomycota</taxon>
        <taxon>Peronosporomycetes</taxon>
        <taxon>Peronosporales</taxon>
        <taxon>Peronosporaceae</taxon>
        <taxon>Phytophthora</taxon>
    </lineage>
</organism>
<gene>
    <name evidence="3" type="ORF">PR001_g14240</name>
    <name evidence="2" type="ORF">PR002_g14685</name>
    <name evidence="4" type="ORF">PR003_g14597</name>
</gene>
<accession>A0A6A3LPD8</accession>
<comment type="caution">
    <text evidence="3">The sequence shown here is derived from an EMBL/GenBank/DDBJ whole genome shotgun (WGS) entry which is preliminary data.</text>
</comment>
<feature type="transmembrane region" description="Helical" evidence="1">
    <location>
        <begin position="117"/>
        <end position="141"/>
    </location>
</feature>
<name>A0A6A3LPD8_9STRA</name>
<dbReference type="EMBL" id="QXFV01001012">
    <property type="protein sequence ID" value="KAE9018064.1"/>
    <property type="molecule type" value="Genomic_DNA"/>
</dbReference>
<feature type="transmembrane region" description="Helical" evidence="1">
    <location>
        <begin position="182"/>
        <end position="201"/>
    </location>
</feature>
<sequence>MVGIHEWMRRSVARILLRWEALQVELHGHYLIERFTALTEYSRSTSFWRALVVLPLTPLPSLMLVALIDAIPLEDIDKGVAHSGTLWVRSTLACFVYTHCATELIRLSSPNLKLHPAAAFGISIPSAVLTNGLAVALSMLVCYPLPFVTALMSFPWLGFTIFFLLRVCGVQLRTNPKAVKDVVWFAKVCGAQVTIVMFYPVFNTIFTNLPPTYQPVFALLVPVFKVVQRNVLNRLLSGRDDMKPQILVLNVEIFNSLFISTCVQNAQSMGISATLIVVDLLQTVLSLLDLHRMMNDVKKIMDKLKLENNALIRTAERVLEGRRFTENKQRR</sequence>
<dbReference type="EMBL" id="QXFU01001029">
    <property type="protein sequence ID" value="KAE9012876.1"/>
    <property type="molecule type" value="Genomic_DNA"/>
</dbReference>
<feature type="transmembrane region" description="Helical" evidence="1">
    <location>
        <begin position="86"/>
        <end position="105"/>
    </location>
</feature>
<reference evidence="5 7" key="1">
    <citation type="submission" date="2018-09" db="EMBL/GenBank/DDBJ databases">
        <title>Genomic investigation of the strawberry pathogen Phytophthora fragariae indicates pathogenicity is determined by transcriptional variation in three key races.</title>
        <authorList>
            <person name="Adams T.M."/>
            <person name="Armitage A.D."/>
            <person name="Sobczyk M.K."/>
            <person name="Bates H.J."/>
            <person name="Dunwell J.M."/>
            <person name="Nellist C.F."/>
            <person name="Harrison R.J."/>
        </authorList>
    </citation>
    <scope>NUCLEOTIDE SEQUENCE [LARGE SCALE GENOMIC DNA]</scope>
    <source>
        <strain evidence="3 5">SCRP249</strain>
        <strain evidence="2 7">SCRP324</strain>
        <strain evidence="4 6">SCRP333</strain>
    </source>
</reference>
<keyword evidence="1" id="KW-1133">Transmembrane helix</keyword>
<protein>
    <submittedName>
        <fullName evidence="3">Uncharacterized protein</fullName>
    </submittedName>
</protein>
<dbReference type="OrthoDB" id="99291at2759"/>
<dbReference type="Proteomes" id="UP000434957">
    <property type="component" value="Unassembled WGS sequence"/>
</dbReference>
<keyword evidence="6" id="KW-1185">Reference proteome</keyword>
<evidence type="ECO:0000313" key="7">
    <source>
        <dbReference type="Proteomes" id="UP000435112"/>
    </source>
</evidence>
<dbReference type="AlphaFoldDB" id="A0A6A3LPD8"/>
<evidence type="ECO:0000313" key="2">
    <source>
        <dbReference type="EMBL" id="KAE9012876.1"/>
    </source>
</evidence>
<dbReference type="Proteomes" id="UP000429607">
    <property type="component" value="Unassembled WGS sequence"/>
</dbReference>
<keyword evidence="1" id="KW-0472">Membrane</keyword>